<dbReference type="EMBL" id="JAZDWU010000004">
    <property type="protein sequence ID" value="KAL0004448.1"/>
    <property type="molecule type" value="Genomic_DNA"/>
</dbReference>
<evidence type="ECO:0000313" key="5">
    <source>
        <dbReference type="Proteomes" id="UP001459277"/>
    </source>
</evidence>
<protein>
    <submittedName>
        <fullName evidence="4">Uncharacterized protein</fullName>
    </submittedName>
</protein>
<gene>
    <name evidence="4" type="ORF">SO802_012009</name>
</gene>
<evidence type="ECO:0000256" key="1">
    <source>
        <dbReference type="ARBA" id="ARBA00009861"/>
    </source>
</evidence>
<dbReference type="PANTHER" id="PTHR31623">
    <property type="entry name" value="F21J9.9"/>
    <property type="match status" value="1"/>
</dbReference>
<name>A0AAW2D435_9ROSI</name>
<organism evidence="4 5">
    <name type="scientific">Lithocarpus litseifolius</name>
    <dbReference type="NCBI Taxonomy" id="425828"/>
    <lineage>
        <taxon>Eukaryota</taxon>
        <taxon>Viridiplantae</taxon>
        <taxon>Streptophyta</taxon>
        <taxon>Embryophyta</taxon>
        <taxon>Tracheophyta</taxon>
        <taxon>Spermatophyta</taxon>
        <taxon>Magnoliopsida</taxon>
        <taxon>eudicotyledons</taxon>
        <taxon>Gunneridae</taxon>
        <taxon>Pentapetalae</taxon>
        <taxon>rosids</taxon>
        <taxon>fabids</taxon>
        <taxon>Fagales</taxon>
        <taxon>Fagaceae</taxon>
        <taxon>Lithocarpus</taxon>
    </lineage>
</organism>
<keyword evidence="3" id="KW-0012">Acyltransferase</keyword>
<comment type="caution">
    <text evidence="4">The sequence shown here is derived from an EMBL/GenBank/DDBJ whole genome shotgun (WGS) entry which is preliminary data.</text>
</comment>
<proteinExistence type="inferred from homology"/>
<evidence type="ECO:0000313" key="4">
    <source>
        <dbReference type="EMBL" id="KAL0004448.1"/>
    </source>
</evidence>
<dbReference type="Pfam" id="PF02458">
    <property type="entry name" value="Transferase"/>
    <property type="match status" value="1"/>
</dbReference>
<reference evidence="4 5" key="1">
    <citation type="submission" date="2024-01" db="EMBL/GenBank/DDBJ databases">
        <title>A telomere-to-telomere, gap-free genome of sweet tea (Lithocarpus litseifolius).</title>
        <authorList>
            <person name="Zhou J."/>
        </authorList>
    </citation>
    <scope>NUCLEOTIDE SEQUENCE [LARGE SCALE GENOMIC DNA]</scope>
    <source>
        <strain evidence="4">Zhou-2022a</strain>
        <tissue evidence="4">Leaf</tissue>
    </source>
</reference>
<accession>A0AAW2D435</accession>
<dbReference type="GO" id="GO:0016746">
    <property type="term" value="F:acyltransferase activity"/>
    <property type="evidence" value="ECO:0007669"/>
    <property type="project" value="UniProtKB-KW"/>
</dbReference>
<evidence type="ECO:0000256" key="2">
    <source>
        <dbReference type="ARBA" id="ARBA00022679"/>
    </source>
</evidence>
<dbReference type="AlphaFoldDB" id="A0AAW2D435"/>
<keyword evidence="2" id="KW-0808">Transferase</keyword>
<dbReference type="PANTHER" id="PTHR31623:SF17">
    <property type="entry name" value="F21J9.9"/>
    <property type="match status" value="1"/>
</dbReference>
<dbReference type="InterPro" id="IPR023213">
    <property type="entry name" value="CAT-like_dom_sf"/>
</dbReference>
<comment type="similarity">
    <text evidence="1">Belongs to the plant acyltransferase family.</text>
</comment>
<sequence length="72" mass="8313">MKLEVEAISQDTVKPSFPSPPHLHHYQLSFVDQLQPLVFMPLVHFYPKYSDTNLTNIEQSDRIKKSLSDALT</sequence>
<evidence type="ECO:0000256" key="3">
    <source>
        <dbReference type="ARBA" id="ARBA00023315"/>
    </source>
</evidence>
<dbReference type="Proteomes" id="UP001459277">
    <property type="component" value="Unassembled WGS sequence"/>
</dbReference>
<dbReference type="Gene3D" id="3.30.559.10">
    <property type="entry name" value="Chloramphenicol acetyltransferase-like domain"/>
    <property type="match status" value="1"/>
</dbReference>
<keyword evidence="5" id="KW-1185">Reference proteome</keyword>